<name>A0A2D2D3F4_METT3</name>
<evidence type="ECO:0000256" key="1">
    <source>
        <dbReference type="SAM" id="SignalP"/>
    </source>
</evidence>
<organism evidence="2 3">
    <name type="scientific">Methylosinus trichosporium (strain ATCC 35070 / NCIMB 11131 / UNIQEM 75 / OB3b)</name>
    <dbReference type="NCBI Taxonomy" id="595536"/>
    <lineage>
        <taxon>Bacteria</taxon>
        <taxon>Pseudomonadati</taxon>
        <taxon>Pseudomonadota</taxon>
        <taxon>Alphaproteobacteria</taxon>
        <taxon>Hyphomicrobiales</taxon>
        <taxon>Methylocystaceae</taxon>
        <taxon>Methylosinus</taxon>
    </lineage>
</organism>
<feature type="chain" id="PRO_5013837307" description="Porin" evidence="1">
    <location>
        <begin position="35"/>
        <end position="103"/>
    </location>
</feature>
<proteinExistence type="predicted"/>
<evidence type="ECO:0000313" key="2">
    <source>
        <dbReference type="EMBL" id="ATQ69486.1"/>
    </source>
</evidence>
<dbReference type="EMBL" id="CP023737">
    <property type="protein sequence ID" value="ATQ69486.1"/>
    <property type="molecule type" value="Genomic_DNA"/>
</dbReference>
<dbReference type="STRING" id="595536.GCA_000178815_01665"/>
<keyword evidence="1" id="KW-0732">Signal</keyword>
<evidence type="ECO:0000313" key="3">
    <source>
        <dbReference type="Proteomes" id="UP000230709"/>
    </source>
</evidence>
<evidence type="ECO:0008006" key="4">
    <source>
        <dbReference type="Google" id="ProtNLM"/>
    </source>
</evidence>
<dbReference type="KEGG" id="mtw:CQW49_17565"/>
<protein>
    <recommendedName>
        <fullName evidence="4">Porin</fullName>
    </recommendedName>
</protein>
<dbReference type="AlphaFoldDB" id="A0A2D2D3F4"/>
<dbReference type="RefSeq" id="WP_003608312.1">
    <property type="nucleotide sequence ID" value="NZ_ADVE02000001.1"/>
</dbReference>
<feature type="signal peptide" evidence="1">
    <location>
        <begin position="1"/>
        <end position="34"/>
    </location>
</feature>
<reference evidence="3" key="1">
    <citation type="submission" date="2017-10" db="EMBL/GenBank/DDBJ databases">
        <title>Completed PacBio SMRT sequence of Methylosinus trichosporium OB3b reveals presence of a third large plasmid.</title>
        <authorList>
            <person name="Charles T.C."/>
            <person name="Lynch M.D.J."/>
            <person name="Heil J.R."/>
            <person name="Cheng J."/>
        </authorList>
    </citation>
    <scope>NUCLEOTIDE SEQUENCE [LARGE SCALE GENOMIC DNA]</scope>
    <source>
        <strain evidence="3">OB3b</strain>
    </source>
</reference>
<sequence>MKVSTAEPLGLDVPRFIAGLCLGAALLAPQAAFAQTTGSLAPSPCARYGEGFVPVAGSNSCVRLGGHVRVDGAIATAGARSELRPVGHSYVRAPSGWTGLYPR</sequence>
<keyword evidence="3" id="KW-1185">Reference proteome</keyword>
<gene>
    <name evidence="2" type="ORF">CQW49_17565</name>
</gene>
<dbReference type="Proteomes" id="UP000230709">
    <property type="component" value="Chromosome"/>
</dbReference>
<accession>A0A2D2D3F4</accession>